<gene>
    <name evidence="1" type="ORF">LNAOJCKE_0419</name>
</gene>
<organism evidence="1 2">
    <name type="scientific">Methylorubrum aminovorans</name>
    <dbReference type="NCBI Taxonomy" id="269069"/>
    <lineage>
        <taxon>Bacteria</taxon>
        <taxon>Pseudomonadati</taxon>
        <taxon>Pseudomonadota</taxon>
        <taxon>Alphaproteobacteria</taxon>
        <taxon>Hyphomicrobiales</taxon>
        <taxon>Methylobacteriaceae</taxon>
        <taxon>Methylorubrum</taxon>
    </lineage>
</organism>
<evidence type="ECO:0000313" key="1">
    <source>
        <dbReference type="EMBL" id="GJE63225.1"/>
    </source>
</evidence>
<dbReference type="RefSeq" id="WP_238222013.1">
    <property type="nucleotide sequence ID" value="NZ_BAAADH010000020.1"/>
</dbReference>
<evidence type="ECO:0008006" key="3">
    <source>
        <dbReference type="Google" id="ProtNLM"/>
    </source>
</evidence>
<dbReference type="Proteomes" id="UP001055039">
    <property type="component" value="Unassembled WGS sequence"/>
</dbReference>
<name>A0ABQ4UAM7_9HYPH</name>
<evidence type="ECO:0000313" key="2">
    <source>
        <dbReference type="Proteomes" id="UP001055039"/>
    </source>
</evidence>
<keyword evidence="2" id="KW-1185">Reference proteome</keyword>
<reference evidence="1" key="2">
    <citation type="submission" date="2021-08" db="EMBL/GenBank/DDBJ databases">
        <authorList>
            <person name="Tani A."/>
            <person name="Ola A."/>
            <person name="Ogura Y."/>
            <person name="Katsura K."/>
            <person name="Hayashi T."/>
        </authorList>
    </citation>
    <scope>NUCLEOTIDE SEQUENCE</scope>
    <source>
        <strain evidence="1">NBRC 15686</strain>
    </source>
</reference>
<accession>A0ABQ4UAM7</accession>
<sequence length="305" mass="33542">MATLLSRELNAIKENWDETIHMISPTKVPFTTMTKEEKTTVNKPQWVEDELAAVDLTNRRFEGADPTENNGNDVATRSTSLQHMDETVKVSDIADIVDKVGRKAELTRRLFKKVAELKRTREAIMLSGQVAVADVNNPAMDSFQSLVHADNRIATGSTAMPTEKNLLDTLQKLYVNGADPSVIMVTPDYSVALTEFSKAAGRYREIPNVGSGAGTAIVNAVELFVSPFGQQKVVINRFSRAGDTFIFDPDHFTKLAMVPWKTQELAKTGRSTKVQVYGTYGLKLDNSKAAAVIRNVTGTAGKFDL</sequence>
<proteinExistence type="predicted"/>
<dbReference type="Pfam" id="PF17236">
    <property type="entry name" value="SU10_MCP"/>
    <property type="match status" value="1"/>
</dbReference>
<comment type="caution">
    <text evidence="1">The sequence shown here is derived from an EMBL/GenBank/DDBJ whole genome shotgun (WGS) entry which is preliminary data.</text>
</comment>
<reference evidence="1" key="1">
    <citation type="journal article" date="2021" name="Front. Microbiol.">
        <title>Comprehensive Comparative Genomics and Phenotyping of Methylobacterium Species.</title>
        <authorList>
            <person name="Alessa O."/>
            <person name="Ogura Y."/>
            <person name="Fujitani Y."/>
            <person name="Takami H."/>
            <person name="Hayashi T."/>
            <person name="Sahin N."/>
            <person name="Tani A."/>
        </authorList>
    </citation>
    <scope>NUCLEOTIDE SEQUENCE</scope>
    <source>
        <strain evidence="1">NBRC 15686</strain>
    </source>
</reference>
<dbReference type="InterPro" id="IPR035198">
    <property type="entry name" value="SU10_MCP"/>
</dbReference>
<dbReference type="EMBL" id="BPRC01000001">
    <property type="protein sequence ID" value="GJE63225.1"/>
    <property type="molecule type" value="Genomic_DNA"/>
</dbReference>
<protein>
    <recommendedName>
        <fullName evidence="3">Capsid protein</fullName>
    </recommendedName>
</protein>